<keyword evidence="3" id="KW-1185">Reference proteome</keyword>
<sequence>MRNIIISFLIFILMMVGIFFSLNYLNDVSLEILSLSQSIEEHIVDDNWDLAYKGSIELLDRWSEGSKVISLFTNDSDIHGINDEIVKLTQFIKMKTKDEALVTIHLVKYFMNHITDMQYMNSENIF</sequence>
<accession>A0A4U9R1Q6</accession>
<reference evidence="2 3" key="1">
    <citation type="submission" date="2019-05" db="EMBL/GenBank/DDBJ databases">
        <authorList>
            <consortium name="Pathogen Informatics"/>
        </authorList>
    </citation>
    <scope>NUCLEOTIDE SEQUENCE [LARGE SCALE GENOMIC DNA]</scope>
    <source>
        <strain evidence="2 3">NCTC503</strain>
    </source>
</reference>
<protein>
    <recommendedName>
        <fullName evidence="4">DUF4363 family protein</fullName>
    </recommendedName>
</protein>
<evidence type="ECO:0000313" key="3">
    <source>
        <dbReference type="Proteomes" id="UP000308489"/>
    </source>
</evidence>
<keyword evidence="1" id="KW-0812">Transmembrane</keyword>
<dbReference type="Pfam" id="PF14276">
    <property type="entry name" value="DUF4363"/>
    <property type="match status" value="1"/>
</dbReference>
<keyword evidence="1" id="KW-1133">Transmembrane helix</keyword>
<keyword evidence="1" id="KW-0472">Membrane</keyword>
<dbReference type="InterPro" id="IPR025373">
    <property type="entry name" value="DUF4363"/>
</dbReference>
<organism evidence="2 3">
    <name type="scientific">Hathewaya histolytica</name>
    <name type="common">Clostridium histolyticum</name>
    <dbReference type="NCBI Taxonomy" id="1498"/>
    <lineage>
        <taxon>Bacteria</taxon>
        <taxon>Bacillati</taxon>
        <taxon>Bacillota</taxon>
        <taxon>Clostridia</taxon>
        <taxon>Eubacteriales</taxon>
        <taxon>Clostridiaceae</taxon>
        <taxon>Hathewaya</taxon>
    </lineage>
</organism>
<dbReference type="OrthoDB" id="3034917at2"/>
<proteinExistence type="predicted"/>
<feature type="transmembrane region" description="Helical" evidence="1">
    <location>
        <begin position="6"/>
        <end position="25"/>
    </location>
</feature>
<dbReference type="EMBL" id="LR590481">
    <property type="protein sequence ID" value="VTQ84966.1"/>
    <property type="molecule type" value="Genomic_DNA"/>
</dbReference>
<gene>
    <name evidence="2" type="ORF">NCTC503_00646</name>
</gene>
<evidence type="ECO:0000256" key="1">
    <source>
        <dbReference type="SAM" id="Phobius"/>
    </source>
</evidence>
<dbReference type="RefSeq" id="WP_138209411.1">
    <property type="nucleotide sequence ID" value="NZ_CBCRUQ010000001.1"/>
</dbReference>
<dbReference type="Proteomes" id="UP000308489">
    <property type="component" value="Chromosome 1"/>
</dbReference>
<evidence type="ECO:0000313" key="2">
    <source>
        <dbReference type="EMBL" id="VTQ84966.1"/>
    </source>
</evidence>
<name>A0A4U9R1Q6_HATHI</name>
<dbReference type="KEGG" id="hhw:NCTC503_00646"/>
<evidence type="ECO:0008006" key="4">
    <source>
        <dbReference type="Google" id="ProtNLM"/>
    </source>
</evidence>
<dbReference type="AlphaFoldDB" id="A0A4U9R1Q6"/>